<keyword evidence="3" id="KW-1185">Reference proteome</keyword>
<evidence type="ECO:0000256" key="1">
    <source>
        <dbReference type="SAM" id="SignalP"/>
    </source>
</evidence>
<name>A0A4R0NDE9_9SPHI</name>
<dbReference type="EMBL" id="SJSL01000007">
    <property type="protein sequence ID" value="TCC98305.1"/>
    <property type="molecule type" value="Genomic_DNA"/>
</dbReference>
<dbReference type="OrthoDB" id="9766750at2"/>
<proteinExistence type="predicted"/>
<accession>A0A4R0NDE9</accession>
<evidence type="ECO:0000313" key="3">
    <source>
        <dbReference type="Proteomes" id="UP000293347"/>
    </source>
</evidence>
<feature type="chain" id="PRO_5020448840" evidence="1">
    <location>
        <begin position="20"/>
        <end position="677"/>
    </location>
</feature>
<reference evidence="2 3" key="1">
    <citation type="submission" date="2019-02" db="EMBL/GenBank/DDBJ databases">
        <title>Pedobacter sp. RP-1-14 sp. nov., isolated from Arctic soil.</title>
        <authorList>
            <person name="Dahal R.H."/>
        </authorList>
    </citation>
    <scope>NUCLEOTIDE SEQUENCE [LARGE SCALE GENOMIC DNA]</scope>
    <source>
        <strain evidence="2 3">RP-1-14</strain>
    </source>
</reference>
<dbReference type="AlphaFoldDB" id="A0A4R0NDE9"/>
<dbReference type="SUPFAM" id="SSF47781">
    <property type="entry name" value="RuvA domain 2-like"/>
    <property type="match status" value="1"/>
</dbReference>
<sequence length="677" mass="76919">MRKLFILLFILFSCDSCMAQEDELIKDIVESFAENLSEDYDLSELIEQLHYLRKHPINLNNTRPAELKKLVFLSALQISNLFAHLNSNGKLIDVLELQGINGFDAATITRIIPFVRIGQRTLLADATVNDLIKSGNNDLMLRYGQIIQTQKGFKDLPGSRYLGSAEKLLLRYRYSYVDAVSISLVAEKDAGEQLWRGAIGLDHLSGNIGFYNLNKVVDKVIVGDYALQFGQGLTLWSGFAFGKGPDVTSVASKDVGLRPYSSSNEASFLRGIASTLHLNRHVALTPFVSFRKLDASLKFPAEGGATLQNINISGLHRTLTELKNQKSLKQNVYGGALKYVSSNLHIGLVGYHSIYQHEFITGTQLYNKYAFIGKKLFNTGAHYNYTLGNIYLYGEAAHSVKGGWAIVNGAMTSLSPKVSVVLLFRNYDRDYHSFLSNGVGEGSEISNEKGWYAGINYSPDKRWMFSVYSDYFKFPWLRYRVDAPSSGYEALGQAAFTPKKTFKLLLRYKREVKQQNPEAGTEEKILLVWVNKQNFRMEANWKMNKKFSFQQRAELINYQKGRAADEWGYLIYQDINYHPLSAKLSANIRIAYFNTPSYNSRIYAFEDDVLYGSSFGGYNGKGIRTFVNLRYRLLRQMDLWARYALYAYQDRIMIGSGLDEIPGSKKSDFKLQVRYQF</sequence>
<organism evidence="2 3">
    <name type="scientific">Pedobacter psychroterrae</name>
    <dbReference type="NCBI Taxonomy" id="2530453"/>
    <lineage>
        <taxon>Bacteria</taxon>
        <taxon>Pseudomonadati</taxon>
        <taxon>Bacteroidota</taxon>
        <taxon>Sphingobacteriia</taxon>
        <taxon>Sphingobacteriales</taxon>
        <taxon>Sphingobacteriaceae</taxon>
        <taxon>Pedobacter</taxon>
    </lineage>
</organism>
<keyword evidence="1" id="KW-0732">Signal</keyword>
<gene>
    <name evidence="2" type="ORF">EZ437_18445</name>
</gene>
<dbReference type="Proteomes" id="UP000293347">
    <property type="component" value="Unassembled WGS sequence"/>
</dbReference>
<protein>
    <submittedName>
        <fullName evidence="2">Helix-hairpin-helix domain-containing protein</fullName>
    </submittedName>
</protein>
<comment type="caution">
    <text evidence="2">The sequence shown here is derived from an EMBL/GenBank/DDBJ whole genome shotgun (WGS) entry which is preliminary data.</text>
</comment>
<feature type="signal peptide" evidence="1">
    <location>
        <begin position="1"/>
        <end position="19"/>
    </location>
</feature>
<dbReference type="InterPro" id="IPR010994">
    <property type="entry name" value="RuvA_2-like"/>
</dbReference>
<evidence type="ECO:0000313" key="2">
    <source>
        <dbReference type="EMBL" id="TCC98305.1"/>
    </source>
</evidence>